<accession>A0A8J3QZI4</accession>
<evidence type="ECO:0000256" key="3">
    <source>
        <dbReference type="ARBA" id="ARBA00022679"/>
    </source>
</evidence>
<dbReference type="Pfam" id="PF09594">
    <property type="entry name" value="GT87"/>
    <property type="match status" value="1"/>
</dbReference>
<dbReference type="RefSeq" id="WP_203921035.1">
    <property type="nucleotide sequence ID" value="NZ_BONZ01000055.1"/>
</dbReference>
<feature type="transmembrane region" description="Helical" evidence="9">
    <location>
        <begin position="266"/>
        <end position="288"/>
    </location>
</feature>
<comment type="caution">
    <text evidence="10">The sequence shown here is derived from an EMBL/GenBank/DDBJ whole genome shotgun (WGS) entry which is preliminary data.</text>
</comment>
<feature type="transmembrane region" description="Helical" evidence="9">
    <location>
        <begin position="92"/>
        <end position="112"/>
    </location>
</feature>
<evidence type="ECO:0000256" key="5">
    <source>
        <dbReference type="ARBA" id="ARBA00022989"/>
    </source>
</evidence>
<comment type="similarity">
    <text evidence="7">Belongs to the glycosyltransferase 87 family.</text>
</comment>
<feature type="transmembrane region" description="Helical" evidence="9">
    <location>
        <begin position="404"/>
        <end position="423"/>
    </location>
</feature>
<keyword evidence="4 9" id="KW-0812">Transmembrane</keyword>
<dbReference type="AlphaFoldDB" id="A0A8J3QZI4"/>
<feature type="transmembrane region" description="Helical" evidence="9">
    <location>
        <begin position="12"/>
        <end position="30"/>
    </location>
</feature>
<evidence type="ECO:0000256" key="7">
    <source>
        <dbReference type="ARBA" id="ARBA00024033"/>
    </source>
</evidence>
<evidence type="ECO:0000256" key="9">
    <source>
        <dbReference type="SAM" id="Phobius"/>
    </source>
</evidence>
<evidence type="ECO:0000256" key="6">
    <source>
        <dbReference type="ARBA" id="ARBA00023136"/>
    </source>
</evidence>
<evidence type="ECO:0000256" key="8">
    <source>
        <dbReference type="SAM" id="MobiDB-lite"/>
    </source>
</evidence>
<feature type="transmembrane region" description="Helical" evidence="9">
    <location>
        <begin position="150"/>
        <end position="168"/>
    </location>
</feature>
<dbReference type="GO" id="GO:0016758">
    <property type="term" value="F:hexosyltransferase activity"/>
    <property type="evidence" value="ECO:0007669"/>
    <property type="project" value="InterPro"/>
</dbReference>
<feature type="transmembrane region" description="Helical" evidence="9">
    <location>
        <begin position="174"/>
        <end position="199"/>
    </location>
</feature>
<feature type="transmembrane region" description="Helical" evidence="9">
    <location>
        <begin position="356"/>
        <end position="375"/>
    </location>
</feature>
<dbReference type="InterPro" id="IPR018584">
    <property type="entry name" value="GT87"/>
</dbReference>
<feature type="transmembrane region" description="Helical" evidence="9">
    <location>
        <begin position="206"/>
        <end position="224"/>
    </location>
</feature>
<evidence type="ECO:0000256" key="1">
    <source>
        <dbReference type="ARBA" id="ARBA00004651"/>
    </source>
</evidence>
<proteinExistence type="inferred from homology"/>
<feature type="transmembrane region" description="Helical" evidence="9">
    <location>
        <begin position="66"/>
        <end position="85"/>
    </location>
</feature>
<keyword evidence="5 9" id="KW-1133">Transmembrane helix</keyword>
<keyword evidence="3" id="KW-0808">Transferase</keyword>
<feature type="transmembrane region" description="Helical" evidence="9">
    <location>
        <begin position="318"/>
        <end position="335"/>
    </location>
</feature>
<keyword evidence="11" id="KW-1185">Reference proteome</keyword>
<reference evidence="10" key="1">
    <citation type="submission" date="2021-01" db="EMBL/GenBank/DDBJ databases">
        <title>Whole genome shotgun sequence of Rugosimonospora africana NBRC 104875.</title>
        <authorList>
            <person name="Komaki H."/>
            <person name="Tamura T."/>
        </authorList>
    </citation>
    <scope>NUCLEOTIDE SEQUENCE</scope>
    <source>
        <strain evidence="10">NBRC 104875</strain>
    </source>
</reference>
<evidence type="ECO:0000256" key="2">
    <source>
        <dbReference type="ARBA" id="ARBA00022475"/>
    </source>
</evidence>
<evidence type="ECO:0000256" key="4">
    <source>
        <dbReference type="ARBA" id="ARBA00022692"/>
    </source>
</evidence>
<gene>
    <name evidence="10" type="ORF">Raf01_56530</name>
</gene>
<feature type="region of interest" description="Disordered" evidence="8">
    <location>
        <begin position="425"/>
        <end position="448"/>
    </location>
</feature>
<feature type="transmembrane region" description="Helical" evidence="9">
    <location>
        <begin position="295"/>
        <end position="312"/>
    </location>
</feature>
<protein>
    <submittedName>
        <fullName evidence="10">Membrane protein</fullName>
    </submittedName>
</protein>
<dbReference type="GO" id="GO:0005886">
    <property type="term" value="C:plasma membrane"/>
    <property type="evidence" value="ECO:0007669"/>
    <property type="project" value="UniProtKB-SubCell"/>
</dbReference>
<feature type="transmembrane region" description="Helical" evidence="9">
    <location>
        <begin position="124"/>
        <end position="143"/>
    </location>
</feature>
<evidence type="ECO:0000313" key="10">
    <source>
        <dbReference type="EMBL" id="GIH17481.1"/>
    </source>
</evidence>
<organism evidence="10 11">
    <name type="scientific">Rugosimonospora africana</name>
    <dbReference type="NCBI Taxonomy" id="556532"/>
    <lineage>
        <taxon>Bacteria</taxon>
        <taxon>Bacillati</taxon>
        <taxon>Actinomycetota</taxon>
        <taxon>Actinomycetes</taxon>
        <taxon>Micromonosporales</taxon>
        <taxon>Micromonosporaceae</taxon>
        <taxon>Rugosimonospora</taxon>
    </lineage>
</organism>
<dbReference type="EMBL" id="BONZ01000055">
    <property type="protein sequence ID" value="GIH17481.1"/>
    <property type="molecule type" value="Genomic_DNA"/>
</dbReference>
<sequence>MSRDREATSSTLIALGLFAGSAALLTYGLLHLHSPGYLYDSDVYRHMGGERVLRHMPLYGDADPSGLSGLFTYPPFAALLFTAIVRVPAPVYALAFPAACAAALLASVWLSLRLVGRTTALRGAGWARGVAEALVLAAILLWIQPVRWTMFLGQINLFLLAMVLADFAAPRRRWYRGIAIGLAAGVKLTPALFIVHLLVTRQFRAAVTAVVTFLGTVGVALAVLPRDSVVFWRRAVFDTHRVGPQSYHDNQSLAGMLTRNLNLTELPTATGLAVSAGVAAAGLGVAWFADKRRHVLAGVCAVGVTGLLVSPISWSHHWVWFVPVFVLAWATALRLRPGNLPAVLSRRRWVFSRWRSALVLAGVGTGWFLLSPPGFHHLTDRDPHLPRWVLHQAWYQALSRDIDVWLGIAALAAIAVVAVHGSAPVPQPTPDAGSTGSAESLGSGERVR</sequence>
<evidence type="ECO:0000313" key="11">
    <source>
        <dbReference type="Proteomes" id="UP000642748"/>
    </source>
</evidence>
<name>A0A8J3QZI4_9ACTN</name>
<dbReference type="Proteomes" id="UP000642748">
    <property type="component" value="Unassembled WGS sequence"/>
</dbReference>
<comment type="subcellular location">
    <subcellularLocation>
        <location evidence="1">Cell membrane</location>
        <topology evidence="1">Multi-pass membrane protein</topology>
    </subcellularLocation>
</comment>
<keyword evidence="2" id="KW-1003">Cell membrane</keyword>
<keyword evidence="6 9" id="KW-0472">Membrane</keyword>